<dbReference type="Gene3D" id="3.30.160.620">
    <property type="match status" value="1"/>
</dbReference>
<organism evidence="1 2">
    <name type="scientific">Cellulomonas bogoriensis 69B4 = DSM 16987</name>
    <dbReference type="NCBI Taxonomy" id="1386082"/>
    <lineage>
        <taxon>Bacteria</taxon>
        <taxon>Bacillati</taxon>
        <taxon>Actinomycetota</taxon>
        <taxon>Actinomycetes</taxon>
        <taxon>Micrococcales</taxon>
        <taxon>Cellulomonadaceae</taxon>
        <taxon>Cellulomonas</taxon>
    </lineage>
</organism>
<protein>
    <recommendedName>
        <fullName evidence="3">Prevent-host-death protein</fullName>
    </recommendedName>
</protein>
<accession>A0A0A0C0D8</accession>
<dbReference type="EMBL" id="AXCZ01000031">
    <property type="protein sequence ID" value="KGM13645.1"/>
    <property type="molecule type" value="Genomic_DNA"/>
</dbReference>
<evidence type="ECO:0008006" key="3">
    <source>
        <dbReference type="Google" id="ProtNLM"/>
    </source>
</evidence>
<keyword evidence="2" id="KW-1185">Reference proteome</keyword>
<proteinExistence type="predicted"/>
<evidence type="ECO:0000313" key="1">
    <source>
        <dbReference type="EMBL" id="KGM13645.1"/>
    </source>
</evidence>
<gene>
    <name evidence="1" type="ORF">N869_07445</name>
</gene>
<sequence length="148" mass="16180">MYAMYAAYASGVNTAYTGFRDARDHLKPILDVAGSGRMVTVTRGDQLSAVVSGEQLRRFLDATVQPRARVVMEDGAFAVFIPGVPVAAEATSFADAVDEMTVVLRDYAEDWEDHLYGAPNHADNWGLVNLVRLSSDDQLRAWLVGDGR</sequence>
<comment type="caution">
    <text evidence="1">The sequence shown here is derived from an EMBL/GenBank/DDBJ whole genome shotgun (WGS) entry which is preliminary data.</text>
</comment>
<name>A0A0A0C0D8_9CELL</name>
<dbReference type="AlphaFoldDB" id="A0A0A0C0D8"/>
<reference evidence="1 2" key="1">
    <citation type="submission" date="2013-08" db="EMBL/GenBank/DDBJ databases">
        <title>Genome sequencing of Cellulomonas bogoriensis 69B4.</title>
        <authorList>
            <person name="Chen F."/>
            <person name="Li Y."/>
            <person name="Wang G."/>
        </authorList>
    </citation>
    <scope>NUCLEOTIDE SEQUENCE [LARGE SCALE GENOMIC DNA]</scope>
    <source>
        <strain evidence="1 2">69B4</strain>
    </source>
</reference>
<evidence type="ECO:0000313" key="2">
    <source>
        <dbReference type="Proteomes" id="UP000054314"/>
    </source>
</evidence>
<dbReference type="Proteomes" id="UP000054314">
    <property type="component" value="Unassembled WGS sequence"/>
</dbReference>